<dbReference type="Pfam" id="PF00642">
    <property type="entry name" value="zf-CCCH"/>
    <property type="match status" value="1"/>
</dbReference>
<feature type="domain" description="C3H1-type" evidence="5">
    <location>
        <begin position="75"/>
        <end position="103"/>
    </location>
</feature>
<keyword evidence="3 4" id="KW-0862">Zinc</keyword>
<dbReference type="STRING" id="98765.A0A2R6NKG4"/>
<reference evidence="6 7" key="1">
    <citation type="submission" date="2018-02" db="EMBL/GenBank/DDBJ databases">
        <title>Genome sequence of the basidiomycete white-rot fungus Phlebia centrifuga.</title>
        <authorList>
            <person name="Granchi Z."/>
            <person name="Peng M."/>
            <person name="de Vries R.P."/>
            <person name="Hilden K."/>
            <person name="Makela M.R."/>
            <person name="Grigoriev I."/>
            <person name="Riley R."/>
        </authorList>
    </citation>
    <scope>NUCLEOTIDE SEQUENCE [LARGE SCALE GENOMIC DNA]</scope>
    <source>
        <strain evidence="6 7">FBCC195</strain>
    </source>
</reference>
<proteinExistence type="predicted"/>
<name>A0A2R6NKG4_9APHY</name>
<protein>
    <recommendedName>
        <fullName evidence="5">C3H1-type domain-containing protein</fullName>
    </recommendedName>
</protein>
<evidence type="ECO:0000259" key="5">
    <source>
        <dbReference type="PROSITE" id="PS50103"/>
    </source>
</evidence>
<dbReference type="Gene3D" id="4.10.1000.10">
    <property type="entry name" value="Zinc finger, CCCH-type"/>
    <property type="match status" value="1"/>
</dbReference>
<evidence type="ECO:0000256" key="1">
    <source>
        <dbReference type="ARBA" id="ARBA00022723"/>
    </source>
</evidence>
<evidence type="ECO:0000313" key="6">
    <source>
        <dbReference type="EMBL" id="PSR72816.1"/>
    </source>
</evidence>
<dbReference type="SMART" id="SM00356">
    <property type="entry name" value="ZnF_C3H1"/>
    <property type="match status" value="2"/>
</dbReference>
<dbReference type="EMBL" id="MLYV02001134">
    <property type="protein sequence ID" value="PSR72816.1"/>
    <property type="molecule type" value="Genomic_DNA"/>
</dbReference>
<dbReference type="InterPro" id="IPR036855">
    <property type="entry name" value="Znf_CCCH_sf"/>
</dbReference>
<dbReference type="GO" id="GO:0008270">
    <property type="term" value="F:zinc ion binding"/>
    <property type="evidence" value="ECO:0007669"/>
    <property type="project" value="UniProtKB-KW"/>
</dbReference>
<sequence>MKSNLIWDYRLGKITIPDSRLVDGVGHLFETLTLSESTTPFTLVSTILLSTFDIGGYLHFDTLGDAMSSARPVTSKARGICRYYTTPQGCFAGRTCKFLHGKEEKITPYDKSKTCKFYAAGYCKRGAKCWFVHAQPDASPSGFAAVEVPDTDEYEHICCICYEEPVTYGLLGE</sequence>
<dbReference type="Proteomes" id="UP000186601">
    <property type="component" value="Unassembled WGS sequence"/>
</dbReference>
<feature type="zinc finger region" description="C3H1-type" evidence="4">
    <location>
        <begin position="75"/>
        <end position="103"/>
    </location>
</feature>
<dbReference type="InterPro" id="IPR000571">
    <property type="entry name" value="Znf_CCCH"/>
</dbReference>
<evidence type="ECO:0000313" key="7">
    <source>
        <dbReference type="Proteomes" id="UP000186601"/>
    </source>
</evidence>
<organism evidence="6 7">
    <name type="scientific">Hermanssonia centrifuga</name>
    <dbReference type="NCBI Taxonomy" id="98765"/>
    <lineage>
        <taxon>Eukaryota</taxon>
        <taxon>Fungi</taxon>
        <taxon>Dikarya</taxon>
        <taxon>Basidiomycota</taxon>
        <taxon>Agaricomycotina</taxon>
        <taxon>Agaricomycetes</taxon>
        <taxon>Polyporales</taxon>
        <taxon>Meruliaceae</taxon>
        <taxon>Hermanssonia</taxon>
    </lineage>
</organism>
<dbReference type="OrthoDB" id="250836at2759"/>
<feature type="domain" description="C3H1-type" evidence="5">
    <location>
        <begin position="109"/>
        <end position="136"/>
    </location>
</feature>
<dbReference type="SUPFAM" id="SSF90229">
    <property type="entry name" value="CCCH zinc finger"/>
    <property type="match status" value="2"/>
</dbReference>
<gene>
    <name evidence="6" type="ORF">PHLCEN_2v11313</name>
</gene>
<evidence type="ECO:0000256" key="4">
    <source>
        <dbReference type="PROSITE-ProRule" id="PRU00723"/>
    </source>
</evidence>
<evidence type="ECO:0000256" key="3">
    <source>
        <dbReference type="ARBA" id="ARBA00022833"/>
    </source>
</evidence>
<keyword evidence="7" id="KW-1185">Reference proteome</keyword>
<comment type="caution">
    <text evidence="6">The sequence shown here is derived from an EMBL/GenBank/DDBJ whole genome shotgun (WGS) entry which is preliminary data.</text>
</comment>
<keyword evidence="1 4" id="KW-0479">Metal-binding</keyword>
<dbReference type="PROSITE" id="PS50103">
    <property type="entry name" value="ZF_C3H1"/>
    <property type="match status" value="2"/>
</dbReference>
<keyword evidence="2 4" id="KW-0863">Zinc-finger</keyword>
<evidence type="ECO:0000256" key="2">
    <source>
        <dbReference type="ARBA" id="ARBA00022771"/>
    </source>
</evidence>
<accession>A0A2R6NKG4</accession>
<dbReference type="AlphaFoldDB" id="A0A2R6NKG4"/>
<feature type="zinc finger region" description="C3H1-type" evidence="4">
    <location>
        <begin position="109"/>
        <end position="136"/>
    </location>
</feature>